<dbReference type="RefSeq" id="WP_311632523.1">
    <property type="nucleotide sequence ID" value="NZ_JAVREN010000040.1"/>
</dbReference>
<evidence type="ECO:0000256" key="5">
    <source>
        <dbReference type="ARBA" id="ARBA00022989"/>
    </source>
</evidence>
<feature type="region of interest" description="Disordered" evidence="8">
    <location>
        <begin position="1"/>
        <end position="34"/>
    </location>
</feature>
<gene>
    <name evidence="10" type="ORF">RM780_21745</name>
</gene>
<evidence type="ECO:0000256" key="8">
    <source>
        <dbReference type="SAM" id="MobiDB-lite"/>
    </source>
</evidence>
<evidence type="ECO:0000256" key="4">
    <source>
        <dbReference type="ARBA" id="ARBA00022692"/>
    </source>
</evidence>
<dbReference type="Pfam" id="PF00528">
    <property type="entry name" value="BPD_transp_1"/>
    <property type="match status" value="1"/>
</dbReference>
<dbReference type="SUPFAM" id="SSF161098">
    <property type="entry name" value="MetI-like"/>
    <property type="match status" value="1"/>
</dbReference>
<keyword evidence="6 7" id="KW-0472">Membrane</keyword>
<comment type="similarity">
    <text evidence="7">Belongs to the binding-protein-dependent transport system permease family.</text>
</comment>
<feature type="transmembrane region" description="Helical" evidence="7">
    <location>
        <begin position="179"/>
        <end position="200"/>
    </location>
</feature>
<name>A0ABU2LD97_9ACTN</name>
<feature type="compositionally biased region" description="Low complexity" evidence="8">
    <location>
        <begin position="1"/>
        <end position="19"/>
    </location>
</feature>
<feature type="transmembrane region" description="Helical" evidence="7">
    <location>
        <begin position="221"/>
        <end position="245"/>
    </location>
</feature>
<evidence type="ECO:0000256" key="1">
    <source>
        <dbReference type="ARBA" id="ARBA00004651"/>
    </source>
</evidence>
<dbReference type="Gene3D" id="1.10.3720.10">
    <property type="entry name" value="MetI-like"/>
    <property type="match status" value="1"/>
</dbReference>
<evidence type="ECO:0000256" key="7">
    <source>
        <dbReference type="RuleBase" id="RU363032"/>
    </source>
</evidence>
<proteinExistence type="inferred from homology"/>
<evidence type="ECO:0000313" key="10">
    <source>
        <dbReference type="EMBL" id="MDT0309560.1"/>
    </source>
</evidence>
<dbReference type="EMBL" id="JAVREN010000040">
    <property type="protein sequence ID" value="MDT0309560.1"/>
    <property type="molecule type" value="Genomic_DNA"/>
</dbReference>
<dbReference type="PANTHER" id="PTHR43744:SF12">
    <property type="entry name" value="ABC TRANSPORTER PERMEASE PROTEIN MG189-RELATED"/>
    <property type="match status" value="1"/>
</dbReference>
<evidence type="ECO:0000256" key="3">
    <source>
        <dbReference type="ARBA" id="ARBA00022475"/>
    </source>
</evidence>
<dbReference type="InterPro" id="IPR035906">
    <property type="entry name" value="MetI-like_sf"/>
</dbReference>
<comment type="caution">
    <text evidence="10">The sequence shown here is derived from an EMBL/GenBank/DDBJ whole genome shotgun (WGS) entry which is preliminary data.</text>
</comment>
<comment type="subcellular location">
    <subcellularLocation>
        <location evidence="1 7">Cell membrane</location>
        <topology evidence="1 7">Multi-pass membrane protein</topology>
    </subcellularLocation>
</comment>
<dbReference type="PROSITE" id="PS50928">
    <property type="entry name" value="ABC_TM1"/>
    <property type="match status" value="1"/>
</dbReference>
<evidence type="ECO:0000256" key="6">
    <source>
        <dbReference type="ARBA" id="ARBA00023136"/>
    </source>
</evidence>
<feature type="transmembrane region" description="Helical" evidence="7">
    <location>
        <begin position="112"/>
        <end position="132"/>
    </location>
</feature>
<dbReference type="PANTHER" id="PTHR43744">
    <property type="entry name" value="ABC TRANSPORTER PERMEASE PROTEIN MG189-RELATED-RELATED"/>
    <property type="match status" value="1"/>
</dbReference>
<keyword evidence="11" id="KW-1185">Reference proteome</keyword>
<feature type="domain" description="ABC transmembrane type-1" evidence="9">
    <location>
        <begin position="108"/>
        <end position="299"/>
    </location>
</feature>
<evidence type="ECO:0000256" key="2">
    <source>
        <dbReference type="ARBA" id="ARBA00022448"/>
    </source>
</evidence>
<feature type="transmembrane region" description="Helical" evidence="7">
    <location>
        <begin position="44"/>
        <end position="68"/>
    </location>
</feature>
<feature type="transmembrane region" description="Helical" evidence="7">
    <location>
        <begin position="280"/>
        <end position="299"/>
    </location>
</feature>
<evidence type="ECO:0000313" key="11">
    <source>
        <dbReference type="Proteomes" id="UP001183388"/>
    </source>
</evidence>
<keyword evidence="5 7" id="KW-1133">Transmembrane helix</keyword>
<dbReference type="Proteomes" id="UP001183388">
    <property type="component" value="Unassembled WGS sequence"/>
</dbReference>
<accession>A0ABU2LD97</accession>
<feature type="transmembrane region" description="Helical" evidence="7">
    <location>
        <begin position="144"/>
        <end position="167"/>
    </location>
</feature>
<reference evidence="11" key="1">
    <citation type="submission" date="2023-07" db="EMBL/GenBank/DDBJ databases">
        <title>30 novel species of actinomycetes from the DSMZ collection.</title>
        <authorList>
            <person name="Nouioui I."/>
        </authorList>
    </citation>
    <scope>NUCLEOTIDE SEQUENCE [LARGE SCALE GENOMIC DNA]</scope>
    <source>
        <strain evidence="11">DSM 44917</strain>
    </source>
</reference>
<dbReference type="CDD" id="cd06261">
    <property type="entry name" value="TM_PBP2"/>
    <property type="match status" value="1"/>
</dbReference>
<keyword evidence="2 7" id="KW-0813">Transport</keyword>
<organism evidence="10 11">
    <name type="scientific">Streptomyces boetiae</name>
    <dbReference type="NCBI Taxonomy" id="3075541"/>
    <lineage>
        <taxon>Bacteria</taxon>
        <taxon>Bacillati</taxon>
        <taxon>Actinomycetota</taxon>
        <taxon>Actinomycetes</taxon>
        <taxon>Kitasatosporales</taxon>
        <taxon>Streptomycetaceae</taxon>
        <taxon>Streptomyces</taxon>
    </lineage>
</organism>
<dbReference type="InterPro" id="IPR000515">
    <property type="entry name" value="MetI-like"/>
</dbReference>
<keyword evidence="4 7" id="KW-0812">Transmembrane</keyword>
<sequence>MTLTTPEAPAGLPAPTTPGRGRGRSRRAGRADTRLPRARARRPLLFWPVTAAVTAFVLAFVAPFLVIVTNAFKTSADYRNNGPLSWPEEWNWDILADVWERVGFTQKLVNSVQISLGVVLIAVVLALFNAYALGIGRVRWRNAFLVFFLAVNVLPQEGMVYPVYYVFREVGLYDTKLGYTLLIGVVYSAFGTYLLTSVFAGFPRELLEAAALDGASRWTTLWRIVLPMSWPTLSVMCVFFFVWSWNEFLMPLVLLISGENQTVPLGLSVLQGQYSSDPTAMSAAALLGVVPMIAFFLVFQRTLTRGISAGAVK</sequence>
<keyword evidence="3" id="KW-1003">Cell membrane</keyword>
<protein>
    <submittedName>
        <fullName evidence="10">Carbohydrate ABC transporter permease</fullName>
    </submittedName>
</protein>
<evidence type="ECO:0000259" key="9">
    <source>
        <dbReference type="PROSITE" id="PS50928"/>
    </source>
</evidence>